<evidence type="ECO:0000259" key="1">
    <source>
        <dbReference type="PROSITE" id="PS51186"/>
    </source>
</evidence>
<dbReference type="Proteomes" id="UP001497382">
    <property type="component" value="Unassembled WGS sequence"/>
</dbReference>
<name>A0AAV1ZZX8_9ARAC</name>
<dbReference type="Gene3D" id="3.40.630.90">
    <property type="match status" value="1"/>
</dbReference>
<dbReference type="SUPFAM" id="SSF55729">
    <property type="entry name" value="Acyl-CoA N-acyltransferases (Nat)"/>
    <property type="match status" value="1"/>
</dbReference>
<keyword evidence="3" id="KW-1185">Reference proteome</keyword>
<comment type="caution">
    <text evidence="2">The sequence shown here is derived from an EMBL/GenBank/DDBJ whole genome shotgun (WGS) entry which is preliminary data.</text>
</comment>
<dbReference type="InterPro" id="IPR041496">
    <property type="entry name" value="YitH/HolE_GNAT"/>
</dbReference>
<dbReference type="InterPro" id="IPR052729">
    <property type="entry name" value="Acyl/Acetyltrans_Enzymes"/>
</dbReference>
<feature type="domain" description="N-acetyltransferase" evidence="1">
    <location>
        <begin position="150"/>
        <end position="284"/>
    </location>
</feature>
<reference evidence="2 3" key="1">
    <citation type="submission" date="2024-04" db="EMBL/GenBank/DDBJ databases">
        <authorList>
            <person name="Rising A."/>
            <person name="Reimegard J."/>
            <person name="Sonavane S."/>
            <person name="Akerstrom W."/>
            <person name="Nylinder S."/>
            <person name="Hedman E."/>
            <person name="Kallberg Y."/>
        </authorList>
    </citation>
    <scope>NUCLEOTIDE SEQUENCE [LARGE SCALE GENOMIC DNA]</scope>
</reference>
<dbReference type="EMBL" id="CAXIEN010000097">
    <property type="protein sequence ID" value="CAL1276861.1"/>
    <property type="molecule type" value="Genomic_DNA"/>
</dbReference>
<dbReference type="Pfam" id="PF18014">
    <property type="entry name" value="Acetyltransf_18"/>
    <property type="match status" value="1"/>
</dbReference>
<dbReference type="Gene3D" id="3.40.630.30">
    <property type="match status" value="1"/>
</dbReference>
<dbReference type="GO" id="GO:0016747">
    <property type="term" value="F:acyltransferase activity, transferring groups other than amino-acyl groups"/>
    <property type="evidence" value="ECO:0007669"/>
    <property type="project" value="InterPro"/>
</dbReference>
<dbReference type="CDD" id="cd04301">
    <property type="entry name" value="NAT_SF"/>
    <property type="match status" value="1"/>
</dbReference>
<dbReference type="InterPro" id="IPR000182">
    <property type="entry name" value="GNAT_dom"/>
</dbReference>
<dbReference type="PROSITE" id="PS51186">
    <property type="entry name" value="GNAT"/>
    <property type="match status" value="1"/>
</dbReference>
<evidence type="ECO:0000313" key="2">
    <source>
        <dbReference type="EMBL" id="CAL1276861.1"/>
    </source>
</evidence>
<dbReference type="PANTHER" id="PTHR47237">
    <property type="entry name" value="SLL0310 PROTEIN"/>
    <property type="match status" value="1"/>
</dbReference>
<proteinExistence type="predicted"/>
<sequence>LISYKILYLLHIYCYEQPIPTFSTLLVCRKSVSSYFYIAINRSRFSIAISCRERTMIVNCNSNFFRNVARATIWNKAKSGSLREYFFQGRYSGKDGGSFRGLKIGARTELMESRIATRQISGTKNQAVKEEDDSYIIQTETPKTDPNVSFSIRPATESDVPEIKKLRRDIGIHDVPTVFRTFMKLDPQGLQIAVNETGKVLGTCSTVFNGDDSNGLYFGGMYCVEPKYRRSGIGQQLYKTCVDLFGDSNCGLNAVPAMKEVYRHSGGFPVEEKDWVCLKNQTLDYVSPEVLSNVVPPEVDIKSFEDSFLPKMVAYDEALVGFRRSLLLSMSCNEGNSQTLVAFKDGVCVGFGSIKESCLGAARVGPLYADDPAVAEVILRKLLESFSDRKGFAMMSISNNIHANYFLKRLVCPVKEECHRLYNKKRLIVDTSKIYALFDSNFVVF</sequence>
<evidence type="ECO:0000313" key="3">
    <source>
        <dbReference type="Proteomes" id="UP001497382"/>
    </source>
</evidence>
<accession>A0AAV1ZZX8</accession>
<organism evidence="2 3">
    <name type="scientific">Larinioides sclopetarius</name>
    <dbReference type="NCBI Taxonomy" id="280406"/>
    <lineage>
        <taxon>Eukaryota</taxon>
        <taxon>Metazoa</taxon>
        <taxon>Ecdysozoa</taxon>
        <taxon>Arthropoda</taxon>
        <taxon>Chelicerata</taxon>
        <taxon>Arachnida</taxon>
        <taxon>Araneae</taxon>
        <taxon>Araneomorphae</taxon>
        <taxon>Entelegynae</taxon>
        <taxon>Araneoidea</taxon>
        <taxon>Araneidae</taxon>
        <taxon>Larinioides</taxon>
    </lineage>
</organism>
<dbReference type="InterPro" id="IPR016181">
    <property type="entry name" value="Acyl_CoA_acyltransferase"/>
</dbReference>
<dbReference type="AlphaFoldDB" id="A0AAV1ZZX8"/>
<gene>
    <name evidence="2" type="ORF">LARSCL_LOCUS8883</name>
</gene>
<dbReference type="Pfam" id="PF00583">
    <property type="entry name" value="Acetyltransf_1"/>
    <property type="match status" value="1"/>
</dbReference>
<feature type="non-terminal residue" evidence="2">
    <location>
        <position position="1"/>
    </location>
</feature>
<protein>
    <recommendedName>
        <fullName evidence="1">N-acetyltransferase domain-containing protein</fullName>
    </recommendedName>
</protein>
<dbReference type="PANTHER" id="PTHR47237:SF1">
    <property type="entry name" value="SLL0310 PROTEIN"/>
    <property type="match status" value="1"/>
</dbReference>